<proteinExistence type="predicted"/>
<accession>A0AAN9RIX6</accession>
<organism evidence="2 3">
    <name type="scientific">Phaseolus coccineus</name>
    <name type="common">Scarlet runner bean</name>
    <name type="synonym">Phaseolus multiflorus</name>
    <dbReference type="NCBI Taxonomy" id="3886"/>
    <lineage>
        <taxon>Eukaryota</taxon>
        <taxon>Viridiplantae</taxon>
        <taxon>Streptophyta</taxon>
        <taxon>Embryophyta</taxon>
        <taxon>Tracheophyta</taxon>
        <taxon>Spermatophyta</taxon>
        <taxon>Magnoliopsida</taxon>
        <taxon>eudicotyledons</taxon>
        <taxon>Gunneridae</taxon>
        <taxon>Pentapetalae</taxon>
        <taxon>rosids</taxon>
        <taxon>fabids</taxon>
        <taxon>Fabales</taxon>
        <taxon>Fabaceae</taxon>
        <taxon>Papilionoideae</taxon>
        <taxon>50 kb inversion clade</taxon>
        <taxon>NPAAA clade</taxon>
        <taxon>indigoferoid/millettioid clade</taxon>
        <taxon>Phaseoleae</taxon>
        <taxon>Phaseolus</taxon>
    </lineage>
</organism>
<reference evidence="2 3" key="1">
    <citation type="submission" date="2024-01" db="EMBL/GenBank/DDBJ databases">
        <title>The genomes of 5 underutilized Papilionoideae crops provide insights into root nodulation and disease resistanc.</title>
        <authorList>
            <person name="Jiang F."/>
        </authorList>
    </citation>
    <scope>NUCLEOTIDE SEQUENCE [LARGE SCALE GENOMIC DNA]</scope>
    <source>
        <strain evidence="2">JINMINGXINNONG_FW02</strain>
        <tissue evidence="2">Leaves</tissue>
    </source>
</reference>
<feature type="transmembrane region" description="Helical" evidence="1">
    <location>
        <begin position="80"/>
        <end position="98"/>
    </location>
</feature>
<keyword evidence="1" id="KW-0472">Membrane</keyword>
<dbReference type="Proteomes" id="UP001374584">
    <property type="component" value="Unassembled WGS sequence"/>
</dbReference>
<keyword evidence="1" id="KW-1133">Transmembrane helix</keyword>
<evidence type="ECO:0000313" key="2">
    <source>
        <dbReference type="EMBL" id="KAK7378080.1"/>
    </source>
</evidence>
<name>A0AAN9RIX6_PHACN</name>
<protein>
    <submittedName>
        <fullName evidence="2">Uncharacterized protein</fullName>
    </submittedName>
</protein>
<sequence>MMKGRKEGEDIRRFRKEKMMDVHEMGMMNEDRMGMGWAWEANLKRESKEIGLSLPPLSPTCPRYDQLGKFARFGMKSGRILLCGMGILVGLISIQSSSSPSPSPSSLLIFLP</sequence>
<comment type="caution">
    <text evidence="2">The sequence shown here is derived from an EMBL/GenBank/DDBJ whole genome shotgun (WGS) entry which is preliminary data.</text>
</comment>
<keyword evidence="1" id="KW-0812">Transmembrane</keyword>
<evidence type="ECO:0000313" key="3">
    <source>
        <dbReference type="Proteomes" id="UP001374584"/>
    </source>
</evidence>
<dbReference type="EMBL" id="JAYMYR010000002">
    <property type="protein sequence ID" value="KAK7378080.1"/>
    <property type="molecule type" value="Genomic_DNA"/>
</dbReference>
<dbReference type="AlphaFoldDB" id="A0AAN9RIX6"/>
<keyword evidence="3" id="KW-1185">Reference proteome</keyword>
<gene>
    <name evidence="2" type="ORF">VNO80_03516</name>
</gene>
<evidence type="ECO:0000256" key="1">
    <source>
        <dbReference type="SAM" id="Phobius"/>
    </source>
</evidence>